<evidence type="ECO:0000313" key="3">
    <source>
        <dbReference type="Proteomes" id="UP000784294"/>
    </source>
</evidence>
<accession>A0A448XK16</accession>
<evidence type="ECO:0000256" key="1">
    <source>
        <dbReference type="SAM" id="MobiDB-lite"/>
    </source>
</evidence>
<dbReference type="EMBL" id="CAAALY010258095">
    <property type="protein sequence ID" value="VEL38499.1"/>
    <property type="molecule type" value="Genomic_DNA"/>
</dbReference>
<protein>
    <submittedName>
        <fullName evidence="2">Uncharacterized protein</fullName>
    </submittedName>
</protein>
<gene>
    <name evidence="2" type="ORF">PXEA_LOCUS31939</name>
</gene>
<dbReference type="Proteomes" id="UP000784294">
    <property type="component" value="Unassembled WGS sequence"/>
</dbReference>
<reference evidence="2" key="1">
    <citation type="submission" date="2018-11" db="EMBL/GenBank/DDBJ databases">
        <authorList>
            <consortium name="Pathogen Informatics"/>
        </authorList>
    </citation>
    <scope>NUCLEOTIDE SEQUENCE</scope>
</reference>
<proteinExistence type="predicted"/>
<feature type="region of interest" description="Disordered" evidence="1">
    <location>
        <begin position="1"/>
        <end position="22"/>
    </location>
</feature>
<dbReference type="AlphaFoldDB" id="A0A448XK16"/>
<name>A0A448XK16_9PLAT</name>
<keyword evidence="3" id="KW-1185">Reference proteome</keyword>
<organism evidence="2 3">
    <name type="scientific">Protopolystoma xenopodis</name>
    <dbReference type="NCBI Taxonomy" id="117903"/>
    <lineage>
        <taxon>Eukaryota</taxon>
        <taxon>Metazoa</taxon>
        <taxon>Spiralia</taxon>
        <taxon>Lophotrochozoa</taxon>
        <taxon>Platyhelminthes</taxon>
        <taxon>Monogenea</taxon>
        <taxon>Polyopisthocotylea</taxon>
        <taxon>Polystomatidea</taxon>
        <taxon>Polystomatidae</taxon>
        <taxon>Protopolystoma</taxon>
    </lineage>
</organism>
<evidence type="ECO:0000313" key="2">
    <source>
        <dbReference type="EMBL" id="VEL38499.1"/>
    </source>
</evidence>
<comment type="caution">
    <text evidence="2">The sequence shown here is derived from an EMBL/GenBank/DDBJ whole genome shotgun (WGS) entry which is preliminary data.</text>
</comment>
<sequence length="122" mass="12849">MDSCSNDVCHGGKDESSAQVHRGRKMVSRGLLGIIEQSSLRGNPAPVSRILSNQLFIRNMRLAGEATICDSLVRQEDGDSSPVVLAIRSSAANWPCQATGPSDSDSLGGRGGPSAECDFDIC</sequence>